<evidence type="ECO:0000313" key="1">
    <source>
        <dbReference type="EMBL" id="KAJ9055069.1"/>
    </source>
</evidence>
<evidence type="ECO:0000313" key="2">
    <source>
        <dbReference type="Proteomes" id="UP001165960"/>
    </source>
</evidence>
<sequence length="90" mass="10180">MASFGNKPNLGTYLCYFINKKKNNWSDILHIAQYSYNSAYHGSIGITLFQENLSYTPSFLPDLQGYFCSKSAAKLSTTIKETQAQFVVHL</sequence>
<comment type="caution">
    <text evidence="1">The sequence shown here is derived from an EMBL/GenBank/DDBJ whole genome shotgun (WGS) entry which is preliminary data.</text>
</comment>
<protein>
    <submittedName>
        <fullName evidence="1">Uncharacterized protein</fullName>
    </submittedName>
</protein>
<keyword evidence="2" id="KW-1185">Reference proteome</keyword>
<gene>
    <name evidence="1" type="ORF">DSO57_1008106</name>
</gene>
<name>A0ACC2RYD2_9FUNG</name>
<proteinExistence type="predicted"/>
<dbReference type="EMBL" id="QTSX02006414">
    <property type="protein sequence ID" value="KAJ9055069.1"/>
    <property type="molecule type" value="Genomic_DNA"/>
</dbReference>
<reference evidence="1" key="1">
    <citation type="submission" date="2022-04" db="EMBL/GenBank/DDBJ databases">
        <title>Genome of the entomopathogenic fungus Entomophthora muscae.</title>
        <authorList>
            <person name="Elya C."/>
            <person name="Lovett B.R."/>
            <person name="Lee E."/>
            <person name="Macias A.M."/>
            <person name="Hajek A.E."/>
            <person name="De Bivort B.L."/>
            <person name="Kasson M.T."/>
            <person name="De Fine Licht H.H."/>
            <person name="Stajich J.E."/>
        </authorList>
    </citation>
    <scope>NUCLEOTIDE SEQUENCE</scope>
    <source>
        <strain evidence="1">Berkeley</strain>
    </source>
</reference>
<accession>A0ACC2RYD2</accession>
<dbReference type="Proteomes" id="UP001165960">
    <property type="component" value="Unassembled WGS sequence"/>
</dbReference>
<organism evidence="1 2">
    <name type="scientific">Entomophthora muscae</name>
    <dbReference type="NCBI Taxonomy" id="34485"/>
    <lineage>
        <taxon>Eukaryota</taxon>
        <taxon>Fungi</taxon>
        <taxon>Fungi incertae sedis</taxon>
        <taxon>Zoopagomycota</taxon>
        <taxon>Entomophthoromycotina</taxon>
        <taxon>Entomophthoromycetes</taxon>
        <taxon>Entomophthorales</taxon>
        <taxon>Entomophthoraceae</taxon>
        <taxon>Entomophthora</taxon>
    </lineage>
</organism>